<name>A0A139A4T0_GONPJ</name>
<protein>
    <submittedName>
        <fullName evidence="2">Uncharacterized protein</fullName>
    </submittedName>
</protein>
<reference evidence="2 3" key="1">
    <citation type="journal article" date="2015" name="Genome Biol. Evol.">
        <title>Phylogenomic analyses indicate that early fungi evolved digesting cell walls of algal ancestors of land plants.</title>
        <authorList>
            <person name="Chang Y."/>
            <person name="Wang S."/>
            <person name="Sekimoto S."/>
            <person name="Aerts A.L."/>
            <person name="Choi C."/>
            <person name="Clum A."/>
            <person name="LaButti K.M."/>
            <person name="Lindquist E.A."/>
            <person name="Yee Ngan C."/>
            <person name="Ohm R.A."/>
            <person name="Salamov A.A."/>
            <person name="Grigoriev I.V."/>
            <person name="Spatafora J.W."/>
            <person name="Berbee M.L."/>
        </authorList>
    </citation>
    <scope>NUCLEOTIDE SEQUENCE [LARGE SCALE GENOMIC DNA]</scope>
    <source>
        <strain evidence="2 3">JEL478</strain>
    </source>
</reference>
<dbReference type="EMBL" id="KQ965796">
    <property type="protein sequence ID" value="KXS11806.1"/>
    <property type="molecule type" value="Genomic_DNA"/>
</dbReference>
<evidence type="ECO:0000313" key="3">
    <source>
        <dbReference type="Proteomes" id="UP000070544"/>
    </source>
</evidence>
<keyword evidence="1" id="KW-0732">Signal</keyword>
<dbReference type="AlphaFoldDB" id="A0A139A4T0"/>
<proteinExistence type="predicted"/>
<evidence type="ECO:0000313" key="2">
    <source>
        <dbReference type="EMBL" id="KXS11806.1"/>
    </source>
</evidence>
<keyword evidence="3" id="KW-1185">Reference proteome</keyword>
<accession>A0A139A4T0</accession>
<dbReference type="Proteomes" id="UP000070544">
    <property type="component" value="Unassembled WGS sequence"/>
</dbReference>
<feature type="chain" id="PRO_5007295919" evidence="1">
    <location>
        <begin position="26"/>
        <end position="139"/>
    </location>
</feature>
<dbReference type="OrthoDB" id="2175012at2759"/>
<gene>
    <name evidence="2" type="ORF">M427DRAFT_35384</name>
</gene>
<feature type="signal peptide" evidence="1">
    <location>
        <begin position="1"/>
        <end position="25"/>
    </location>
</feature>
<sequence length="139" mass="15046">MRARATLIPLLAALFACFGPLAVSAEWHDGYNGKRLHSGYRSCKLPSEFHQYCLDGGWSIQNGYVVSTVVMHKSGHFCPRFKLPNTAVQTQSGGAMFKGKFAPDVEQGGFDGTVKITGNQVTITFTKGNKSCTVQLAVS</sequence>
<dbReference type="PROSITE" id="PS51257">
    <property type="entry name" value="PROKAR_LIPOPROTEIN"/>
    <property type="match status" value="1"/>
</dbReference>
<evidence type="ECO:0000256" key="1">
    <source>
        <dbReference type="SAM" id="SignalP"/>
    </source>
</evidence>
<organism evidence="2 3">
    <name type="scientific">Gonapodya prolifera (strain JEL478)</name>
    <name type="common">Monoblepharis prolifera</name>
    <dbReference type="NCBI Taxonomy" id="1344416"/>
    <lineage>
        <taxon>Eukaryota</taxon>
        <taxon>Fungi</taxon>
        <taxon>Fungi incertae sedis</taxon>
        <taxon>Chytridiomycota</taxon>
        <taxon>Chytridiomycota incertae sedis</taxon>
        <taxon>Monoblepharidomycetes</taxon>
        <taxon>Monoblepharidales</taxon>
        <taxon>Gonapodyaceae</taxon>
        <taxon>Gonapodya</taxon>
    </lineage>
</organism>